<dbReference type="GO" id="GO:0006811">
    <property type="term" value="P:monoatomic ion transport"/>
    <property type="evidence" value="ECO:0007669"/>
    <property type="project" value="UniProtKB-KW"/>
</dbReference>
<keyword evidence="6 10" id="KW-1133">Transmembrane helix</keyword>
<feature type="transmembrane region" description="Helical" evidence="10">
    <location>
        <begin position="409"/>
        <end position="429"/>
    </location>
</feature>
<evidence type="ECO:0000256" key="4">
    <source>
        <dbReference type="ARBA" id="ARBA00022475"/>
    </source>
</evidence>
<comment type="subcellular location">
    <subcellularLocation>
        <location evidence="1">Cell membrane</location>
        <topology evidence="1">Multi-pass membrane protein</topology>
    </subcellularLocation>
</comment>
<dbReference type="GO" id="GO:0042910">
    <property type="term" value="F:xenobiotic transmembrane transporter activity"/>
    <property type="evidence" value="ECO:0007669"/>
    <property type="project" value="InterPro"/>
</dbReference>
<dbReference type="InterPro" id="IPR002528">
    <property type="entry name" value="MATE_fam"/>
</dbReference>
<dbReference type="RefSeq" id="WP_192818730.1">
    <property type="nucleotide sequence ID" value="NZ_CP062310.1"/>
</dbReference>
<name>A0A7L9FG17_9CREN</name>
<dbReference type="GO" id="GO:0015297">
    <property type="term" value="F:antiporter activity"/>
    <property type="evidence" value="ECO:0007669"/>
    <property type="project" value="UniProtKB-KW"/>
</dbReference>
<dbReference type="InterPro" id="IPR048279">
    <property type="entry name" value="MdtK-like"/>
</dbReference>
<feature type="transmembrane region" description="Helical" evidence="10">
    <location>
        <begin position="46"/>
        <end position="65"/>
    </location>
</feature>
<dbReference type="PIRSF" id="PIRSF006603">
    <property type="entry name" value="DinF"/>
    <property type="match status" value="1"/>
</dbReference>
<protein>
    <recommendedName>
        <fullName evidence="9">Multidrug-efflux transporter</fullName>
    </recommendedName>
</protein>
<evidence type="ECO:0000256" key="7">
    <source>
        <dbReference type="ARBA" id="ARBA00023065"/>
    </source>
</evidence>
<evidence type="ECO:0000256" key="9">
    <source>
        <dbReference type="ARBA" id="ARBA00031636"/>
    </source>
</evidence>
<feature type="transmembrane region" description="Helical" evidence="10">
    <location>
        <begin position="86"/>
        <end position="105"/>
    </location>
</feature>
<evidence type="ECO:0000256" key="6">
    <source>
        <dbReference type="ARBA" id="ARBA00022989"/>
    </source>
</evidence>
<keyword evidence="7" id="KW-0406">Ion transport</keyword>
<feature type="transmembrane region" description="Helical" evidence="10">
    <location>
        <begin position="125"/>
        <end position="144"/>
    </location>
</feature>
<evidence type="ECO:0000256" key="3">
    <source>
        <dbReference type="ARBA" id="ARBA00022449"/>
    </source>
</evidence>
<sequence length="433" mass="44517">MSRSVGSLALPITISILADSLLSVVALSTVSRLSTTAVAATGLASYLFFLVNALATVFTGGLMVVASQAIGAGEEGTAGRATGETITLSLIASAAFMLTASLWLPHYLAAVSSGNREVAAMALDYAVARLFSLPALMLNVSLSAAYRSADKPWPSAYSSVISVAAGSLLIPALTLGGPGIQAMGLKGAGIAMTLASYAGLVAYAVWRPPLKIVVARPSLLSLKVIALGAPTALERLVASIAQNIYISAVAKAGTEALAAHNIGITVEMLVIQPSFAISLAALVRAGQNTGSDSVEEAERSLKESIKVGASWMGLAALLLSLISPYVGPLFTSDPEVARLVQVYLLLAAASEVGLGVSSAVYGAVRGMGSVWLPLAINSFTVVFFRAIPAQVLADMYGALGAWVTQNTDIYGRALLALLAWKLLGARRLARKVV</sequence>
<feature type="transmembrane region" description="Helical" evidence="10">
    <location>
        <begin position="309"/>
        <end position="330"/>
    </location>
</feature>
<evidence type="ECO:0000256" key="10">
    <source>
        <dbReference type="SAM" id="Phobius"/>
    </source>
</evidence>
<dbReference type="KEGG" id="thel:IG193_08420"/>
<dbReference type="PANTHER" id="PTHR43298:SF2">
    <property type="entry name" value="FMN_FAD EXPORTER YEEO-RELATED"/>
    <property type="match status" value="1"/>
</dbReference>
<keyword evidence="3" id="KW-0050">Antiport</keyword>
<dbReference type="Pfam" id="PF01554">
    <property type="entry name" value="MatE"/>
    <property type="match status" value="2"/>
</dbReference>
<dbReference type="PANTHER" id="PTHR43298">
    <property type="entry name" value="MULTIDRUG RESISTANCE PROTEIN NORM-RELATED"/>
    <property type="match status" value="1"/>
</dbReference>
<dbReference type="AlphaFoldDB" id="A0A7L9FG17"/>
<keyword evidence="8 10" id="KW-0472">Membrane</keyword>
<feature type="transmembrane region" description="Helical" evidence="10">
    <location>
        <begin position="187"/>
        <end position="206"/>
    </location>
</feature>
<evidence type="ECO:0000256" key="1">
    <source>
        <dbReference type="ARBA" id="ARBA00004651"/>
    </source>
</evidence>
<evidence type="ECO:0000256" key="5">
    <source>
        <dbReference type="ARBA" id="ARBA00022692"/>
    </source>
</evidence>
<evidence type="ECO:0000313" key="12">
    <source>
        <dbReference type="Proteomes" id="UP000594121"/>
    </source>
</evidence>
<dbReference type="Proteomes" id="UP000594121">
    <property type="component" value="Chromosome"/>
</dbReference>
<evidence type="ECO:0000313" key="11">
    <source>
        <dbReference type="EMBL" id="QOJ78758.1"/>
    </source>
</evidence>
<feature type="transmembrane region" description="Helical" evidence="10">
    <location>
        <begin position="342"/>
        <end position="363"/>
    </location>
</feature>
<proteinExistence type="predicted"/>
<accession>A0A7L9FG17</accession>
<organism evidence="11 12">
    <name type="scientific">Infirmifilum lucidum</name>
    <dbReference type="NCBI Taxonomy" id="2776706"/>
    <lineage>
        <taxon>Archaea</taxon>
        <taxon>Thermoproteota</taxon>
        <taxon>Thermoprotei</taxon>
        <taxon>Thermofilales</taxon>
        <taxon>Thermofilaceae</taxon>
        <taxon>Infirmifilum</taxon>
    </lineage>
</organism>
<feature type="transmembrane region" description="Helical" evidence="10">
    <location>
        <begin position="156"/>
        <end position="175"/>
    </location>
</feature>
<keyword evidence="2" id="KW-0813">Transport</keyword>
<dbReference type="NCBIfam" id="TIGR00797">
    <property type="entry name" value="matE"/>
    <property type="match status" value="1"/>
</dbReference>
<dbReference type="InterPro" id="IPR050222">
    <property type="entry name" value="MATE_MdtK"/>
</dbReference>
<keyword evidence="5 10" id="KW-0812">Transmembrane</keyword>
<feature type="transmembrane region" description="Helical" evidence="10">
    <location>
        <begin position="370"/>
        <end position="389"/>
    </location>
</feature>
<dbReference type="GeneID" id="59149914"/>
<gene>
    <name evidence="11" type="ORF">IG193_08420</name>
</gene>
<dbReference type="EMBL" id="CP062310">
    <property type="protein sequence ID" value="QOJ78758.1"/>
    <property type="molecule type" value="Genomic_DNA"/>
</dbReference>
<evidence type="ECO:0000256" key="8">
    <source>
        <dbReference type="ARBA" id="ARBA00023136"/>
    </source>
</evidence>
<dbReference type="GO" id="GO:0005886">
    <property type="term" value="C:plasma membrane"/>
    <property type="evidence" value="ECO:0007669"/>
    <property type="project" value="UniProtKB-SubCell"/>
</dbReference>
<reference evidence="11 12" key="1">
    <citation type="submission" date="2020-10" db="EMBL/GenBank/DDBJ databases">
        <title>Thermofilum lucidum 3507LT sp. nov. a novel member of Thermofilaceae family isolated from Chile hot spring, and proposal of description order Thermofilales.</title>
        <authorList>
            <person name="Zayulina K.S."/>
            <person name="Elcheninov A.G."/>
            <person name="Toshchakov S.V."/>
            <person name="Kublanov I.V."/>
        </authorList>
    </citation>
    <scope>NUCLEOTIDE SEQUENCE [LARGE SCALE GENOMIC DNA]</scope>
    <source>
        <strain evidence="11 12">3507LT</strain>
    </source>
</reference>
<keyword evidence="4" id="KW-1003">Cell membrane</keyword>
<dbReference type="InParanoid" id="A0A7L9FG17"/>
<keyword evidence="12" id="KW-1185">Reference proteome</keyword>
<evidence type="ECO:0000256" key="2">
    <source>
        <dbReference type="ARBA" id="ARBA00022448"/>
    </source>
</evidence>